<proteinExistence type="predicted"/>
<gene>
    <name evidence="2" type="ORF">MES5069_110110</name>
</gene>
<dbReference type="Proteomes" id="UP001153050">
    <property type="component" value="Unassembled WGS sequence"/>
</dbReference>
<reference evidence="2 3" key="1">
    <citation type="submission" date="2022-03" db="EMBL/GenBank/DDBJ databases">
        <authorList>
            <person name="Brunel B."/>
        </authorList>
    </citation>
    <scope>NUCLEOTIDE SEQUENCE [LARGE SCALE GENOMIC DNA]</scope>
    <source>
        <strain evidence="2">STM5069sample</strain>
    </source>
</reference>
<comment type="caution">
    <text evidence="2">The sequence shown here is derived from an EMBL/GenBank/DDBJ whole genome shotgun (WGS) entry which is preliminary data.</text>
</comment>
<feature type="region of interest" description="Disordered" evidence="1">
    <location>
        <begin position="30"/>
        <end position="59"/>
    </location>
</feature>
<protein>
    <submittedName>
        <fullName evidence="2">Uncharacterized protein</fullName>
    </submittedName>
</protein>
<name>A0ABN8JBU9_9HYPH</name>
<organism evidence="2 3">
    <name type="scientific">Mesorhizobium escarrei</name>
    <dbReference type="NCBI Taxonomy" id="666018"/>
    <lineage>
        <taxon>Bacteria</taxon>
        <taxon>Pseudomonadati</taxon>
        <taxon>Pseudomonadota</taxon>
        <taxon>Alphaproteobacteria</taxon>
        <taxon>Hyphomicrobiales</taxon>
        <taxon>Phyllobacteriaceae</taxon>
        <taxon>Mesorhizobium</taxon>
    </lineage>
</organism>
<evidence type="ECO:0000256" key="1">
    <source>
        <dbReference type="SAM" id="MobiDB-lite"/>
    </source>
</evidence>
<keyword evidence="3" id="KW-1185">Reference proteome</keyword>
<evidence type="ECO:0000313" key="2">
    <source>
        <dbReference type="EMBL" id="CAH2395560.1"/>
    </source>
</evidence>
<sequence>MLRNPPHQRLKINVAEQLARPIVAAAHASSPNLFRETSRLSQKSHTADDILRSLRGAAR</sequence>
<dbReference type="EMBL" id="CAKXZT010000013">
    <property type="protein sequence ID" value="CAH2395560.1"/>
    <property type="molecule type" value="Genomic_DNA"/>
</dbReference>
<accession>A0ABN8JBU9</accession>
<evidence type="ECO:0000313" key="3">
    <source>
        <dbReference type="Proteomes" id="UP001153050"/>
    </source>
</evidence>